<evidence type="ECO:0000313" key="2">
    <source>
        <dbReference type="EMBL" id="MEA1303691.1"/>
    </source>
</evidence>
<dbReference type="RefSeq" id="WP_218638338.1">
    <property type="nucleotide sequence ID" value="NZ_JAXBCZ010000001.1"/>
</dbReference>
<protein>
    <submittedName>
        <fullName evidence="2">Prolyl oligopeptidase family serine peptidase</fullName>
    </submittedName>
</protein>
<comment type="caution">
    <text evidence="2">The sequence shown here is derived from an EMBL/GenBank/DDBJ whole genome shotgun (WGS) entry which is preliminary data.</text>
</comment>
<dbReference type="InterPro" id="IPR001375">
    <property type="entry name" value="Peptidase_S9_cat"/>
</dbReference>
<dbReference type="SUPFAM" id="SSF53474">
    <property type="entry name" value="alpha/beta-Hydrolases"/>
    <property type="match status" value="1"/>
</dbReference>
<dbReference type="GO" id="GO:0006508">
    <property type="term" value="P:proteolysis"/>
    <property type="evidence" value="ECO:0007669"/>
    <property type="project" value="InterPro"/>
</dbReference>
<proteinExistence type="predicted"/>
<dbReference type="EMBL" id="JAXBCZ010000001">
    <property type="protein sequence ID" value="MEA1303691.1"/>
    <property type="molecule type" value="Genomic_DNA"/>
</dbReference>
<evidence type="ECO:0000259" key="1">
    <source>
        <dbReference type="Pfam" id="PF00326"/>
    </source>
</evidence>
<dbReference type="InterPro" id="IPR029058">
    <property type="entry name" value="AB_hydrolase_fold"/>
</dbReference>
<dbReference type="Gene3D" id="3.40.50.1820">
    <property type="entry name" value="alpha/beta hydrolase"/>
    <property type="match status" value="1"/>
</dbReference>
<organism evidence="2 3">
    <name type="scientific">Actinomyces oris</name>
    <dbReference type="NCBI Taxonomy" id="544580"/>
    <lineage>
        <taxon>Bacteria</taxon>
        <taxon>Bacillati</taxon>
        <taxon>Actinomycetota</taxon>
        <taxon>Actinomycetes</taxon>
        <taxon>Actinomycetales</taxon>
        <taxon>Actinomycetaceae</taxon>
        <taxon>Actinomyces</taxon>
    </lineage>
</organism>
<feature type="domain" description="Peptidase S9 prolyl oligopeptidase catalytic" evidence="1">
    <location>
        <begin position="73"/>
        <end position="128"/>
    </location>
</feature>
<dbReference type="Pfam" id="PF00326">
    <property type="entry name" value="Peptidase_S9"/>
    <property type="match status" value="1"/>
</dbReference>
<dbReference type="AlphaFoldDB" id="A0AAW9KY38"/>
<dbReference type="Proteomes" id="UP001289581">
    <property type="component" value="Unassembled WGS sequence"/>
</dbReference>
<keyword evidence="3" id="KW-1185">Reference proteome</keyword>
<reference evidence="2 3" key="1">
    <citation type="submission" date="2023-06" db="EMBL/GenBank/DDBJ databases">
        <title>Actinomyces orist ORNL 0101 HMT-893 genome.</title>
        <authorList>
            <person name="Johnston C.D."/>
            <person name="Chen T."/>
            <person name="Dewhirst F.E."/>
        </authorList>
    </citation>
    <scope>NUCLEOTIDE SEQUENCE [LARGE SCALE GENOMIC DNA]</scope>
    <source>
        <strain evidence="2 3">ORNL 0101</strain>
    </source>
</reference>
<gene>
    <name evidence="2" type="ORF">QU665_01090</name>
</gene>
<accession>A0AAW9KY38</accession>
<dbReference type="GO" id="GO:0008236">
    <property type="term" value="F:serine-type peptidase activity"/>
    <property type="evidence" value="ECO:0007669"/>
    <property type="project" value="InterPro"/>
</dbReference>
<sequence>MVDNVLHATEGGLHFSLHIPDAYDGSKPYALYVALPGWEGLWFQGVGAHLQEDFPFVANDYVADMIVASPQLEDWGETSARQTIALTQWLLSTYNVAADRMVLSGCSGGGETASLVMGTRPELFAAVLHCISQWDGDIEPLIAARVPVYMATGENDDYYGPSSVRETYEKLRSGYMAQGLGEEEVSRLVTLDVKPASYFGETGRKNGQHMTGGVLFPHDEEITGWLFNHAR</sequence>
<evidence type="ECO:0000313" key="3">
    <source>
        <dbReference type="Proteomes" id="UP001289581"/>
    </source>
</evidence>
<name>A0AAW9KY38_9ACTO</name>